<name>A0A085WX11_9BACT</name>
<dbReference type="PATRIC" id="fig|394096.3.peg.481"/>
<dbReference type="SUPFAM" id="SSF54593">
    <property type="entry name" value="Glyoxalase/Bleomycin resistance protein/Dihydroxybiphenyl dioxygenase"/>
    <property type="match status" value="1"/>
</dbReference>
<dbReference type="PANTHER" id="PTHR33993:SF5">
    <property type="entry name" value="GLYOXALASE"/>
    <property type="match status" value="1"/>
</dbReference>
<keyword evidence="2" id="KW-0560">Oxidoreductase</keyword>
<comment type="caution">
    <text evidence="2">The sequence shown here is derived from an EMBL/GenBank/DDBJ whole genome shotgun (WGS) entry which is preliminary data.</text>
</comment>
<evidence type="ECO:0000313" key="2">
    <source>
        <dbReference type="EMBL" id="KFE72224.1"/>
    </source>
</evidence>
<evidence type="ECO:0000313" key="3">
    <source>
        <dbReference type="Proteomes" id="UP000028725"/>
    </source>
</evidence>
<dbReference type="Proteomes" id="UP000028725">
    <property type="component" value="Unassembled WGS sequence"/>
</dbReference>
<dbReference type="Gene3D" id="3.10.180.10">
    <property type="entry name" value="2,3-Dihydroxybiphenyl 1,2-Dioxygenase, domain 1"/>
    <property type="match status" value="1"/>
</dbReference>
<dbReference type="InterPro" id="IPR029068">
    <property type="entry name" value="Glyas_Bleomycin-R_OHBP_Dase"/>
</dbReference>
<dbReference type="STRING" id="394096.DB31_0486"/>
<feature type="domain" description="VOC" evidence="1">
    <location>
        <begin position="6"/>
        <end position="124"/>
    </location>
</feature>
<dbReference type="AlphaFoldDB" id="A0A085WX11"/>
<dbReference type="InterPro" id="IPR037523">
    <property type="entry name" value="VOC_core"/>
</dbReference>
<dbReference type="GO" id="GO:0051213">
    <property type="term" value="F:dioxygenase activity"/>
    <property type="evidence" value="ECO:0007669"/>
    <property type="project" value="UniProtKB-KW"/>
</dbReference>
<evidence type="ECO:0000259" key="1">
    <source>
        <dbReference type="PROSITE" id="PS51819"/>
    </source>
</evidence>
<gene>
    <name evidence="2" type="ORF">DB31_0486</name>
</gene>
<organism evidence="2 3">
    <name type="scientific">Hyalangium minutum</name>
    <dbReference type="NCBI Taxonomy" id="394096"/>
    <lineage>
        <taxon>Bacteria</taxon>
        <taxon>Pseudomonadati</taxon>
        <taxon>Myxococcota</taxon>
        <taxon>Myxococcia</taxon>
        <taxon>Myxococcales</taxon>
        <taxon>Cystobacterineae</taxon>
        <taxon>Archangiaceae</taxon>
        <taxon>Hyalangium</taxon>
    </lineage>
</organism>
<protein>
    <submittedName>
        <fullName evidence="2">Glyoxalase/Bleomycin resistance protein/Dioxygenase family protein</fullName>
    </submittedName>
</protein>
<dbReference type="OrthoDB" id="9799428at2"/>
<sequence>MAKITGIGGVFFKSRSDHKALSAWYQRHLGIALEEWGGAIIRWPEDKAEDKGLTVWNVAEKDSRWFSPSESSFMINYRVDDLDALIRQLKEGGVEILKGPESHENGKFAWLMDPDGNKVELWEPMLWDEKNKRP</sequence>
<dbReference type="InterPro" id="IPR004360">
    <property type="entry name" value="Glyas_Fos-R_dOase_dom"/>
</dbReference>
<accession>A0A085WX11</accession>
<dbReference type="RefSeq" id="WP_044181280.1">
    <property type="nucleotide sequence ID" value="NZ_JMCB01000001.1"/>
</dbReference>
<dbReference type="PANTHER" id="PTHR33993">
    <property type="entry name" value="GLYOXALASE-RELATED"/>
    <property type="match status" value="1"/>
</dbReference>
<proteinExistence type="predicted"/>
<dbReference type="Pfam" id="PF00903">
    <property type="entry name" value="Glyoxalase"/>
    <property type="match status" value="1"/>
</dbReference>
<dbReference type="PROSITE" id="PS51819">
    <property type="entry name" value="VOC"/>
    <property type="match status" value="1"/>
</dbReference>
<dbReference type="EMBL" id="JMCB01000001">
    <property type="protein sequence ID" value="KFE72224.1"/>
    <property type="molecule type" value="Genomic_DNA"/>
</dbReference>
<dbReference type="InterPro" id="IPR052164">
    <property type="entry name" value="Anthracycline_SecMetBiosynth"/>
</dbReference>
<keyword evidence="2" id="KW-0223">Dioxygenase</keyword>
<keyword evidence="3" id="KW-1185">Reference proteome</keyword>
<reference evidence="2 3" key="1">
    <citation type="submission" date="2014-04" db="EMBL/GenBank/DDBJ databases">
        <title>Genome assembly of Hyalangium minutum DSM 14724.</title>
        <authorList>
            <person name="Sharma G."/>
            <person name="Subramanian S."/>
        </authorList>
    </citation>
    <scope>NUCLEOTIDE SEQUENCE [LARGE SCALE GENOMIC DNA]</scope>
    <source>
        <strain evidence="2 3">DSM 14724</strain>
    </source>
</reference>